<proteinExistence type="predicted"/>
<protein>
    <submittedName>
        <fullName evidence="1">Uncharacterized protein</fullName>
    </submittedName>
</protein>
<gene>
    <name evidence="1" type="ORF">PVL29_006653</name>
</gene>
<evidence type="ECO:0000313" key="1">
    <source>
        <dbReference type="EMBL" id="KAJ9701399.1"/>
    </source>
</evidence>
<evidence type="ECO:0000313" key="2">
    <source>
        <dbReference type="Proteomes" id="UP001168098"/>
    </source>
</evidence>
<reference evidence="1 2" key="1">
    <citation type="journal article" date="2023" name="BMC Biotechnol.">
        <title>Vitis rotundifolia cv Carlos genome sequencing.</title>
        <authorList>
            <person name="Huff M."/>
            <person name="Hulse-Kemp A."/>
            <person name="Scheffler B."/>
            <person name="Youngblood R."/>
            <person name="Simpson S."/>
            <person name="Babiker E."/>
            <person name="Staton M."/>
        </authorList>
    </citation>
    <scope>NUCLEOTIDE SEQUENCE [LARGE SCALE GENOMIC DNA]</scope>
    <source>
        <tissue evidence="1">Leaf</tissue>
    </source>
</reference>
<accession>A0AA39A7Q5</accession>
<comment type="caution">
    <text evidence="1">The sequence shown here is derived from an EMBL/GenBank/DDBJ whole genome shotgun (WGS) entry which is preliminary data.</text>
</comment>
<keyword evidence="2" id="KW-1185">Reference proteome</keyword>
<name>A0AA39A7Q5_VITRO</name>
<sequence>MGGVISWLIPFILNYNRNEVAFVNDGTYIVFMCSMFADTILTLAILHPSRVVQDDDNHCTNIKYSDVSTEAVEILKLFQNWKMLLMVPVAWANTQPRLAPKTHLVREWDLQLICKWE</sequence>
<organism evidence="1 2">
    <name type="scientific">Vitis rotundifolia</name>
    <name type="common">Muscadine grape</name>
    <dbReference type="NCBI Taxonomy" id="103349"/>
    <lineage>
        <taxon>Eukaryota</taxon>
        <taxon>Viridiplantae</taxon>
        <taxon>Streptophyta</taxon>
        <taxon>Embryophyta</taxon>
        <taxon>Tracheophyta</taxon>
        <taxon>Spermatophyta</taxon>
        <taxon>Magnoliopsida</taxon>
        <taxon>eudicotyledons</taxon>
        <taxon>Gunneridae</taxon>
        <taxon>Pentapetalae</taxon>
        <taxon>rosids</taxon>
        <taxon>Vitales</taxon>
        <taxon>Vitaceae</taxon>
        <taxon>Viteae</taxon>
        <taxon>Vitis</taxon>
    </lineage>
</organism>
<dbReference type="EMBL" id="JARBHA010000005">
    <property type="protein sequence ID" value="KAJ9701399.1"/>
    <property type="molecule type" value="Genomic_DNA"/>
</dbReference>
<dbReference type="AlphaFoldDB" id="A0AA39A7Q5"/>
<dbReference type="Proteomes" id="UP001168098">
    <property type="component" value="Unassembled WGS sequence"/>
</dbReference>